<keyword evidence="2" id="KW-1185">Reference proteome</keyword>
<reference evidence="2" key="1">
    <citation type="submission" date="2016-10" db="EMBL/GenBank/DDBJ databases">
        <authorList>
            <person name="Varghese N."/>
            <person name="Submissions S."/>
        </authorList>
    </citation>
    <scope>NUCLEOTIDE SEQUENCE [LARGE SCALE GENOMIC DNA]</scope>
    <source>
        <strain evidence="2">2SM5</strain>
    </source>
</reference>
<accession>A0A1H1VNJ7</accession>
<dbReference type="AlphaFoldDB" id="A0A1H1VNJ7"/>
<sequence length="152" mass="16964">MRRVGILTGHTNHDILFIATQVARAAGLKNPSNRASLNAQYDPEQAIRVNRLPDWQSLPLNGRPDLQARSWIFTRGDLHEVYNKSIDLPNDMSGKTYQSKTALLDQSRNFVIERGGANPGTWVTEVVLPSIRKTGSFNVTEAQDDTSRQYAG</sequence>
<dbReference type="Proteomes" id="UP000243426">
    <property type="component" value="Chromosome I"/>
</dbReference>
<name>A0A1H1VNJ7_9GAMM</name>
<dbReference type="EMBL" id="LT629748">
    <property type="protein sequence ID" value="SDS86467.1"/>
    <property type="molecule type" value="Genomic_DNA"/>
</dbReference>
<protein>
    <submittedName>
        <fullName evidence="1">Uncharacterized protein</fullName>
    </submittedName>
</protein>
<organism evidence="1 2">
    <name type="scientific">Halopseudomonas litoralis</name>
    <dbReference type="NCBI Taxonomy" id="797277"/>
    <lineage>
        <taxon>Bacteria</taxon>
        <taxon>Pseudomonadati</taxon>
        <taxon>Pseudomonadota</taxon>
        <taxon>Gammaproteobacteria</taxon>
        <taxon>Pseudomonadales</taxon>
        <taxon>Pseudomonadaceae</taxon>
        <taxon>Halopseudomonas</taxon>
    </lineage>
</organism>
<evidence type="ECO:0000313" key="2">
    <source>
        <dbReference type="Proteomes" id="UP000243426"/>
    </source>
</evidence>
<gene>
    <name evidence="1" type="ORF">SAMN05216198_2990</name>
</gene>
<evidence type="ECO:0000313" key="1">
    <source>
        <dbReference type="EMBL" id="SDS86467.1"/>
    </source>
</evidence>
<proteinExistence type="predicted"/>